<feature type="region of interest" description="Disordered" evidence="1">
    <location>
        <begin position="247"/>
        <end position="273"/>
    </location>
</feature>
<dbReference type="EMBL" id="WHUW01000040">
    <property type="protein sequence ID" value="KAF8432404.1"/>
    <property type="molecule type" value="Genomic_DNA"/>
</dbReference>
<evidence type="ECO:0000256" key="1">
    <source>
        <dbReference type="SAM" id="MobiDB-lite"/>
    </source>
</evidence>
<organism evidence="2 3">
    <name type="scientific">Boletus edulis BED1</name>
    <dbReference type="NCBI Taxonomy" id="1328754"/>
    <lineage>
        <taxon>Eukaryota</taxon>
        <taxon>Fungi</taxon>
        <taxon>Dikarya</taxon>
        <taxon>Basidiomycota</taxon>
        <taxon>Agaricomycotina</taxon>
        <taxon>Agaricomycetes</taxon>
        <taxon>Agaricomycetidae</taxon>
        <taxon>Boletales</taxon>
        <taxon>Boletineae</taxon>
        <taxon>Boletaceae</taxon>
        <taxon>Boletoideae</taxon>
        <taxon>Boletus</taxon>
    </lineage>
</organism>
<evidence type="ECO:0000313" key="3">
    <source>
        <dbReference type="Proteomes" id="UP001194468"/>
    </source>
</evidence>
<keyword evidence="3" id="KW-1185">Reference proteome</keyword>
<protein>
    <submittedName>
        <fullName evidence="2">Uncharacterized protein</fullName>
    </submittedName>
</protein>
<proteinExistence type="predicted"/>
<name>A0AAD4BJ27_BOLED</name>
<reference evidence="2" key="2">
    <citation type="journal article" date="2020" name="Nat. Commun.">
        <title>Large-scale genome sequencing of mycorrhizal fungi provides insights into the early evolution of symbiotic traits.</title>
        <authorList>
            <person name="Miyauchi S."/>
            <person name="Kiss E."/>
            <person name="Kuo A."/>
            <person name="Drula E."/>
            <person name="Kohler A."/>
            <person name="Sanchez-Garcia M."/>
            <person name="Morin E."/>
            <person name="Andreopoulos B."/>
            <person name="Barry K.W."/>
            <person name="Bonito G."/>
            <person name="Buee M."/>
            <person name="Carver A."/>
            <person name="Chen C."/>
            <person name="Cichocki N."/>
            <person name="Clum A."/>
            <person name="Culley D."/>
            <person name="Crous P.W."/>
            <person name="Fauchery L."/>
            <person name="Girlanda M."/>
            <person name="Hayes R.D."/>
            <person name="Keri Z."/>
            <person name="LaButti K."/>
            <person name="Lipzen A."/>
            <person name="Lombard V."/>
            <person name="Magnuson J."/>
            <person name="Maillard F."/>
            <person name="Murat C."/>
            <person name="Nolan M."/>
            <person name="Ohm R.A."/>
            <person name="Pangilinan J."/>
            <person name="Pereira M.F."/>
            <person name="Perotto S."/>
            <person name="Peter M."/>
            <person name="Pfister S."/>
            <person name="Riley R."/>
            <person name="Sitrit Y."/>
            <person name="Stielow J.B."/>
            <person name="Szollosi G."/>
            <person name="Zifcakova L."/>
            <person name="Stursova M."/>
            <person name="Spatafora J.W."/>
            <person name="Tedersoo L."/>
            <person name="Vaario L.M."/>
            <person name="Yamada A."/>
            <person name="Yan M."/>
            <person name="Wang P."/>
            <person name="Xu J."/>
            <person name="Bruns T."/>
            <person name="Baldrian P."/>
            <person name="Vilgalys R."/>
            <person name="Dunand C."/>
            <person name="Henrissat B."/>
            <person name="Grigoriev I.V."/>
            <person name="Hibbett D."/>
            <person name="Nagy L.G."/>
            <person name="Martin F.M."/>
        </authorList>
    </citation>
    <scope>NUCLEOTIDE SEQUENCE</scope>
    <source>
        <strain evidence="2">BED1</strain>
    </source>
</reference>
<feature type="compositionally biased region" description="Polar residues" evidence="1">
    <location>
        <begin position="129"/>
        <end position="145"/>
    </location>
</feature>
<dbReference type="AlphaFoldDB" id="A0AAD4BJ27"/>
<evidence type="ECO:0000313" key="2">
    <source>
        <dbReference type="EMBL" id="KAF8432404.1"/>
    </source>
</evidence>
<sequence>MSDILAIARPVSSDDPKAILMRNFKSANKIVFDVVKTVLDDKDTLQESRRCGILPWCNQLHICLRKACEHGVETLVENRTVLAMQEVEGFANKWKEAKARREEAGRRGASTQETNSTGFKTTRLLEEPATNNATNITSESGSRPTASDPAPKVFPWSKMSVKRKRTTPEVTIDEDADDDEIEVVEAPTPANPSRIVHNPHCEPCEKQDRQCVGVPNRRRLVNPARKVKASSSNAGPSAVPLFLKDTSPLLEDEDDKMPTKKAKSAGPSGPTPEMLADAKRAILAVEAKLHSDWAFLKDLEVRVNSMDAVVAVQQVEELARVKSEML</sequence>
<accession>A0AAD4BJ27</accession>
<dbReference type="Proteomes" id="UP001194468">
    <property type="component" value="Unassembled WGS sequence"/>
</dbReference>
<comment type="caution">
    <text evidence="2">The sequence shown here is derived from an EMBL/GenBank/DDBJ whole genome shotgun (WGS) entry which is preliminary data.</text>
</comment>
<feature type="region of interest" description="Disordered" evidence="1">
    <location>
        <begin position="127"/>
        <end position="154"/>
    </location>
</feature>
<gene>
    <name evidence="2" type="ORF">L210DRAFT_3650325</name>
</gene>
<reference evidence="2" key="1">
    <citation type="submission" date="2019-10" db="EMBL/GenBank/DDBJ databases">
        <authorList>
            <consortium name="DOE Joint Genome Institute"/>
            <person name="Kuo A."/>
            <person name="Miyauchi S."/>
            <person name="Kiss E."/>
            <person name="Drula E."/>
            <person name="Kohler A."/>
            <person name="Sanchez-Garcia M."/>
            <person name="Andreopoulos B."/>
            <person name="Barry K.W."/>
            <person name="Bonito G."/>
            <person name="Buee M."/>
            <person name="Carver A."/>
            <person name="Chen C."/>
            <person name="Cichocki N."/>
            <person name="Clum A."/>
            <person name="Culley D."/>
            <person name="Crous P.W."/>
            <person name="Fauchery L."/>
            <person name="Girlanda M."/>
            <person name="Hayes R."/>
            <person name="Keri Z."/>
            <person name="LaButti K."/>
            <person name="Lipzen A."/>
            <person name="Lombard V."/>
            <person name="Magnuson J."/>
            <person name="Maillard F."/>
            <person name="Morin E."/>
            <person name="Murat C."/>
            <person name="Nolan M."/>
            <person name="Ohm R."/>
            <person name="Pangilinan J."/>
            <person name="Pereira M."/>
            <person name="Perotto S."/>
            <person name="Peter M."/>
            <person name="Riley R."/>
            <person name="Sitrit Y."/>
            <person name="Stielow B."/>
            <person name="Szollosi G."/>
            <person name="Zifcakova L."/>
            <person name="Stursova M."/>
            <person name="Spatafora J.W."/>
            <person name="Tedersoo L."/>
            <person name="Vaario L.-M."/>
            <person name="Yamada A."/>
            <person name="Yan M."/>
            <person name="Wang P."/>
            <person name="Xu J."/>
            <person name="Bruns T."/>
            <person name="Baldrian P."/>
            <person name="Vilgalys R."/>
            <person name="Henrissat B."/>
            <person name="Grigoriev I.V."/>
            <person name="Hibbett D."/>
            <person name="Nagy L.G."/>
            <person name="Martin F.M."/>
        </authorList>
    </citation>
    <scope>NUCLEOTIDE SEQUENCE</scope>
    <source>
        <strain evidence="2">BED1</strain>
    </source>
</reference>